<evidence type="ECO:0000313" key="2">
    <source>
        <dbReference type="Proteomes" id="UP000189229"/>
    </source>
</evidence>
<sequence length="60" mass="7035">MIESMRSTREVSQSSSCHPAVLARLIGVHRFIHHLIHIHHVRLERSNIHCHGRPWTTLRP</sequence>
<proteinExistence type="predicted"/>
<dbReference type="EMBL" id="MVBM01000006">
    <property type="protein sequence ID" value="OOK70120.1"/>
    <property type="molecule type" value="Genomic_DNA"/>
</dbReference>
<protein>
    <submittedName>
        <fullName evidence="1">Uncharacterized protein</fullName>
    </submittedName>
</protein>
<accession>A0A1V3WT58</accession>
<dbReference type="Proteomes" id="UP000189229">
    <property type="component" value="Unassembled WGS sequence"/>
</dbReference>
<reference evidence="1 2" key="1">
    <citation type="submission" date="2017-02" db="EMBL/GenBank/DDBJ databases">
        <title>Complete genome sequences of Mycobacterium kansasii strains isolated from rhesus macaques.</title>
        <authorList>
            <person name="Panda A."/>
            <person name="Nagaraj S."/>
            <person name="Zhao X."/>
            <person name="Tettelin H."/>
            <person name="Detolla L.J."/>
        </authorList>
    </citation>
    <scope>NUCLEOTIDE SEQUENCE [LARGE SCALE GENOMIC DNA]</scope>
    <source>
        <strain evidence="1 2">11-3813</strain>
    </source>
</reference>
<name>A0A1V3WT58_MYCKA</name>
<comment type="caution">
    <text evidence="1">The sequence shown here is derived from an EMBL/GenBank/DDBJ whole genome shotgun (WGS) entry which is preliminary data.</text>
</comment>
<dbReference type="AlphaFoldDB" id="A0A1V3WT58"/>
<gene>
    <name evidence="1" type="ORF">BZL30_6425</name>
</gene>
<evidence type="ECO:0000313" key="1">
    <source>
        <dbReference type="EMBL" id="OOK70120.1"/>
    </source>
</evidence>
<organism evidence="1 2">
    <name type="scientific">Mycobacterium kansasii</name>
    <dbReference type="NCBI Taxonomy" id="1768"/>
    <lineage>
        <taxon>Bacteria</taxon>
        <taxon>Bacillati</taxon>
        <taxon>Actinomycetota</taxon>
        <taxon>Actinomycetes</taxon>
        <taxon>Mycobacteriales</taxon>
        <taxon>Mycobacteriaceae</taxon>
        <taxon>Mycobacterium</taxon>
    </lineage>
</organism>